<reference evidence="2 3" key="1">
    <citation type="submission" date="2024-11" db="EMBL/GenBank/DDBJ databases">
        <title>A near-complete genome assembly of Cinchona calisaya.</title>
        <authorList>
            <person name="Lian D.C."/>
            <person name="Zhao X.W."/>
            <person name="Wei L."/>
        </authorList>
    </citation>
    <scope>NUCLEOTIDE SEQUENCE [LARGE SCALE GENOMIC DNA]</scope>
    <source>
        <tissue evidence="2">Nenye</tissue>
    </source>
</reference>
<dbReference type="AlphaFoldDB" id="A0ABD3AEC9"/>
<gene>
    <name evidence="2" type="ORF">ACH5RR_008830</name>
</gene>
<keyword evidence="3" id="KW-1185">Reference proteome</keyword>
<dbReference type="Proteomes" id="UP001630127">
    <property type="component" value="Unassembled WGS sequence"/>
</dbReference>
<dbReference type="InterPro" id="IPR053134">
    <property type="entry name" value="RNA-dir_DNA_polymerase"/>
</dbReference>
<dbReference type="InterPro" id="IPR043128">
    <property type="entry name" value="Rev_trsase/Diguanyl_cyclase"/>
</dbReference>
<accession>A0ABD3AEC9</accession>
<dbReference type="PANTHER" id="PTHR24559">
    <property type="entry name" value="TRANSPOSON TY3-I GAG-POL POLYPROTEIN"/>
    <property type="match status" value="1"/>
</dbReference>
<dbReference type="InterPro" id="IPR043502">
    <property type="entry name" value="DNA/RNA_pol_sf"/>
</dbReference>
<feature type="domain" description="Reverse transcriptase" evidence="1">
    <location>
        <begin position="20"/>
        <end position="110"/>
    </location>
</feature>
<proteinExistence type="predicted"/>
<dbReference type="SUPFAM" id="SSF56672">
    <property type="entry name" value="DNA/RNA polymerases"/>
    <property type="match status" value="1"/>
</dbReference>
<comment type="caution">
    <text evidence="2">The sequence shown here is derived from an EMBL/GenBank/DDBJ whole genome shotgun (WGS) entry which is preliminary data.</text>
</comment>
<evidence type="ECO:0000313" key="2">
    <source>
        <dbReference type="EMBL" id="KAL3529508.1"/>
    </source>
</evidence>
<evidence type="ECO:0000259" key="1">
    <source>
        <dbReference type="Pfam" id="PF00078"/>
    </source>
</evidence>
<protein>
    <recommendedName>
        <fullName evidence="1">Reverse transcriptase domain-containing protein</fullName>
    </recommendedName>
</protein>
<dbReference type="Pfam" id="PF00078">
    <property type="entry name" value="RVT_1"/>
    <property type="match status" value="1"/>
</dbReference>
<dbReference type="PANTHER" id="PTHR24559:SF437">
    <property type="entry name" value="RNA-DIRECTED DNA POLYMERASE HOMOLOG"/>
    <property type="match status" value="1"/>
</dbReference>
<evidence type="ECO:0000313" key="3">
    <source>
        <dbReference type="Proteomes" id="UP001630127"/>
    </source>
</evidence>
<name>A0ABD3AEC9_9GENT</name>
<dbReference type="EMBL" id="JBJUIK010000004">
    <property type="protein sequence ID" value="KAL3529508.1"/>
    <property type="molecule type" value="Genomic_DNA"/>
</dbReference>
<dbReference type="CDD" id="cd01647">
    <property type="entry name" value="RT_LTR"/>
    <property type="match status" value="1"/>
</dbReference>
<dbReference type="InterPro" id="IPR000477">
    <property type="entry name" value="RT_dom"/>
</dbReference>
<sequence>MAQGHVRESISPCVVLVILVPKQDRTWRMCIDCRALNCITIKYHHPISHLEDMLDELYSSKFFTKIDLKTGYHHMHMKEGDEWKISFKTKFGLYEWLVMPFGLTNALNTFMS</sequence>
<organism evidence="2 3">
    <name type="scientific">Cinchona calisaya</name>
    <dbReference type="NCBI Taxonomy" id="153742"/>
    <lineage>
        <taxon>Eukaryota</taxon>
        <taxon>Viridiplantae</taxon>
        <taxon>Streptophyta</taxon>
        <taxon>Embryophyta</taxon>
        <taxon>Tracheophyta</taxon>
        <taxon>Spermatophyta</taxon>
        <taxon>Magnoliopsida</taxon>
        <taxon>eudicotyledons</taxon>
        <taxon>Gunneridae</taxon>
        <taxon>Pentapetalae</taxon>
        <taxon>asterids</taxon>
        <taxon>lamiids</taxon>
        <taxon>Gentianales</taxon>
        <taxon>Rubiaceae</taxon>
        <taxon>Cinchonoideae</taxon>
        <taxon>Cinchoneae</taxon>
        <taxon>Cinchona</taxon>
    </lineage>
</organism>
<dbReference type="Gene3D" id="3.10.10.10">
    <property type="entry name" value="HIV Type 1 Reverse Transcriptase, subunit A, domain 1"/>
    <property type="match status" value="1"/>
</dbReference>
<dbReference type="Gene3D" id="3.30.70.270">
    <property type="match status" value="1"/>
</dbReference>